<evidence type="ECO:0000313" key="2">
    <source>
        <dbReference type="EMBL" id="CAD9157236.1"/>
    </source>
</evidence>
<proteinExistence type="predicted"/>
<accession>A0A7S1R5P9</accession>
<gene>
    <name evidence="2" type="ORF">ACAT0790_LOCUS34703</name>
</gene>
<reference evidence="2" key="1">
    <citation type="submission" date="2021-01" db="EMBL/GenBank/DDBJ databases">
        <authorList>
            <person name="Corre E."/>
            <person name="Pelletier E."/>
            <person name="Niang G."/>
            <person name="Scheremetjew M."/>
            <person name="Finn R."/>
            <person name="Kale V."/>
            <person name="Holt S."/>
            <person name="Cochrane G."/>
            <person name="Meng A."/>
            <person name="Brown T."/>
            <person name="Cohen L."/>
        </authorList>
    </citation>
    <scope>NUCLEOTIDE SEQUENCE</scope>
    <source>
        <strain evidence="2">OF101</strain>
    </source>
</reference>
<dbReference type="AlphaFoldDB" id="A0A7S1R5P9"/>
<name>A0A7S1R5P9_ALECA</name>
<organism evidence="2">
    <name type="scientific">Alexandrium catenella</name>
    <name type="common">Red tide dinoflagellate</name>
    <name type="synonym">Gonyaulax catenella</name>
    <dbReference type="NCBI Taxonomy" id="2925"/>
    <lineage>
        <taxon>Eukaryota</taxon>
        <taxon>Sar</taxon>
        <taxon>Alveolata</taxon>
        <taxon>Dinophyceae</taxon>
        <taxon>Gonyaulacales</taxon>
        <taxon>Pyrocystaceae</taxon>
        <taxon>Alexandrium</taxon>
    </lineage>
</organism>
<dbReference type="EMBL" id="HBGE01057611">
    <property type="protein sequence ID" value="CAD9157236.1"/>
    <property type="molecule type" value="Transcribed_RNA"/>
</dbReference>
<evidence type="ECO:0000256" key="1">
    <source>
        <dbReference type="SAM" id="MobiDB-lite"/>
    </source>
</evidence>
<sequence>MPPPEHADWEFAAPPPALAWSSAATSTTSGTDSWESLLDTDTRGDKAGEPLRDTLALLLGEKPAGREISCVTEHWGETACIRQHWPWRMVRPLCAITALPGVAGTVRFPQLLVQLAQLCDIWQGSAASRLALLPQLRD</sequence>
<feature type="region of interest" description="Disordered" evidence="1">
    <location>
        <begin position="21"/>
        <end position="47"/>
    </location>
</feature>
<protein>
    <submittedName>
        <fullName evidence="2">Uncharacterized protein</fullName>
    </submittedName>
</protein>